<evidence type="ECO:0000313" key="2">
    <source>
        <dbReference type="Proteomes" id="UP000006830"/>
    </source>
</evidence>
<dbReference type="HOGENOM" id="CLU_3358162_0_0_5"/>
<keyword evidence="2" id="KW-1185">Reference proteome</keyword>
<dbReference type="AlphaFoldDB" id="A8GP37"/>
<evidence type="ECO:0000313" key="1">
    <source>
        <dbReference type="EMBL" id="ABV75162.1"/>
    </source>
</evidence>
<gene>
    <name evidence="1" type="ordered locus">A1C_04460</name>
</gene>
<sequence>MLNYEPIWHTANQNDDDQNALDISGKYYDNTTTDII</sequence>
<dbReference type="Proteomes" id="UP000006830">
    <property type="component" value="Chromosome"/>
</dbReference>
<protein>
    <submittedName>
        <fullName evidence="1">Uncharacterized protein</fullName>
    </submittedName>
</protein>
<proteinExistence type="predicted"/>
<dbReference type="KEGG" id="rak:A1C_04460"/>
<dbReference type="EMBL" id="CP000847">
    <property type="protein sequence ID" value="ABV75162.1"/>
    <property type="molecule type" value="Genomic_DNA"/>
</dbReference>
<accession>A8GP37</accession>
<reference evidence="1" key="1">
    <citation type="submission" date="2007-09" db="EMBL/GenBank/DDBJ databases">
        <title>Complete Genome Sequence of Rickettsia akari.</title>
        <authorList>
            <person name="Madan A."/>
            <person name="Fahey J."/>
            <person name="Helton E."/>
            <person name="Ketteman M."/>
            <person name="Madan A."/>
            <person name="Rodrigues S."/>
            <person name="Sanchez A."/>
            <person name="Whiting M."/>
            <person name="Dasch G."/>
            <person name="Eremeeva M."/>
        </authorList>
    </citation>
    <scope>NUCLEOTIDE SEQUENCE</scope>
    <source>
        <strain evidence="1">Hartford</strain>
    </source>
</reference>
<name>A8GP37_RICAH</name>
<organism evidence="1 2">
    <name type="scientific">Rickettsia akari (strain Hartford)</name>
    <dbReference type="NCBI Taxonomy" id="293614"/>
    <lineage>
        <taxon>Bacteria</taxon>
        <taxon>Pseudomonadati</taxon>
        <taxon>Pseudomonadota</taxon>
        <taxon>Alphaproteobacteria</taxon>
        <taxon>Rickettsiales</taxon>
        <taxon>Rickettsiaceae</taxon>
        <taxon>Rickettsieae</taxon>
        <taxon>Rickettsia</taxon>
        <taxon>spotted fever group</taxon>
    </lineage>
</organism>